<feature type="compositionally biased region" description="Basic residues" evidence="1">
    <location>
        <begin position="182"/>
        <end position="201"/>
    </location>
</feature>
<evidence type="ECO:0000256" key="1">
    <source>
        <dbReference type="SAM" id="MobiDB-lite"/>
    </source>
</evidence>
<feature type="compositionally biased region" description="Polar residues" evidence="1">
    <location>
        <begin position="65"/>
        <end position="95"/>
    </location>
</feature>
<feature type="compositionally biased region" description="Basic residues" evidence="1">
    <location>
        <begin position="96"/>
        <end position="107"/>
    </location>
</feature>
<feature type="region of interest" description="Disordered" evidence="1">
    <location>
        <begin position="60"/>
        <end position="113"/>
    </location>
</feature>
<gene>
    <name evidence="2" type="ORF">CROQUDRAFT_87712</name>
</gene>
<comment type="caution">
    <text evidence="2">The sequence shown here is derived from an EMBL/GenBank/DDBJ whole genome shotgun (WGS) entry which is preliminary data.</text>
</comment>
<name>A0A9P6NRX7_9BASI</name>
<dbReference type="EMBL" id="MU167218">
    <property type="protein sequence ID" value="KAG0150537.1"/>
    <property type="molecule type" value="Genomic_DNA"/>
</dbReference>
<feature type="region of interest" description="Disordered" evidence="1">
    <location>
        <begin position="137"/>
        <end position="207"/>
    </location>
</feature>
<dbReference type="Proteomes" id="UP000886653">
    <property type="component" value="Unassembled WGS sequence"/>
</dbReference>
<organism evidence="2 3">
    <name type="scientific">Cronartium quercuum f. sp. fusiforme G11</name>
    <dbReference type="NCBI Taxonomy" id="708437"/>
    <lineage>
        <taxon>Eukaryota</taxon>
        <taxon>Fungi</taxon>
        <taxon>Dikarya</taxon>
        <taxon>Basidiomycota</taxon>
        <taxon>Pucciniomycotina</taxon>
        <taxon>Pucciniomycetes</taxon>
        <taxon>Pucciniales</taxon>
        <taxon>Coleosporiaceae</taxon>
        <taxon>Cronartium</taxon>
    </lineage>
</organism>
<feature type="compositionally biased region" description="Basic and acidic residues" evidence="1">
    <location>
        <begin position="28"/>
        <end position="42"/>
    </location>
</feature>
<feature type="compositionally biased region" description="Low complexity" evidence="1">
    <location>
        <begin position="146"/>
        <end position="158"/>
    </location>
</feature>
<feature type="region of interest" description="Disordered" evidence="1">
    <location>
        <begin position="1"/>
        <end position="42"/>
    </location>
</feature>
<keyword evidence="3" id="KW-1185">Reference proteome</keyword>
<feature type="compositionally biased region" description="Low complexity" evidence="1">
    <location>
        <begin position="9"/>
        <end position="24"/>
    </location>
</feature>
<proteinExistence type="predicted"/>
<dbReference type="AlphaFoldDB" id="A0A9P6NRX7"/>
<reference evidence="2" key="1">
    <citation type="submission" date="2013-11" db="EMBL/GenBank/DDBJ databases">
        <title>Genome sequence of the fusiform rust pathogen reveals effectors for host alternation and coevolution with pine.</title>
        <authorList>
            <consortium name="DOE Joint Genome Institute"/>
            <person name="Smith K."/>
            <person name="Pendleton A."/>
            <person name="Kubisiak T."/>
            <person name="Anderson C."/>
            <person name="Salamov A."/>
            <person name="Aerts A."/>
            <person name="Riley R."/>
            <person name="Clum A."/>
            <person name="Lindquist E."/>
            <person name="Ence D."/>
            <person name="Campbell M."/>
            <person name="Kronenberg Z."/>
            <person name="Feau N."/>
            <person name="Dhillon B."/>
            <person name="Hamelin R."/>
            <person name="Burleigh J."/>
            <person name="Smith J."/>
            <person name="Yandell M."/>
            <person name="Nelson C."/>
            <person name="Grigoriev I."/>
            <person name="Davis J."/>
        </authorList>
    </citation>
    <scope>NUCLEOTIDE SEQUENCE</scope>
    <source>
        <strain evidence="2">G11</strain>
    </source>
</reference>
<sequence length="303" mass="33574">MNSPQYRQSTAPFTFPPTSTSSPPLLNDHPETAEKSSGPDERELRLINARKKLKNYRLKQAAAKPSSNKSTSLNNLPPSAPNTLSPLVATTSPSITRHKHTRTHSRNQSRSSLASILVSSEQVSLIDNALAHHRRLSLSKPPPSLPNSHLSPSEPNSNRSSLPPPTPTFVSTPWAGNTEPHKRTHSHHVVHVRRESKHMRKNSVSTRRESIEIMGGLGIIGVLEPPRALNRGSWSGLETWVHTNWSHRWSLMSHLHPTLSSIYPAPLVESYGSRCVGANDDVQPVETSMEIDNNTPEPLHIIY</sequence>
<evidence type="ECO:0000313" key="2">
    <source>
        <dbReference type="EMBL" id="KAG0150537.1"/>
    </source>
</evidence>
<accession>A0A9P6NRX7</accession>
<evidence type="ECO:0000313" key="3">
    <source>
        <dbReference type="Proteomes" id="UP000886653"/>
    </source>
</evidence>
<protein>
    <submittedName>
        <fullName evidence="2">Uncharacterized protein</fullName>
    </submittedName>
</protein>
<dbReference type="OrthoDB" id="2528184at2759"/>